<dbReference type="SUPFAM" id="SSF55729">
    <property type="entry name" value="Acyl-CoA N-acyltransferases (Nat)"/>
    <property type="match status" value="1"/>
</dbReference>
<organism evidence="4 5">
    <name type="scientific">Methanoculleus oceani</name>
    <dbReference type="NCBI Taxonomy" id="2184756"/>
    <lineage>
        <taxon>Archaea</taxon>
        <taxon>Methanobacteriati</taxon>
        <taxon>Methanobacteriota</taxon>
        <taxon>Stenosarchaea group</taxon>
        <taxon>Methanomicrobia</taxon>
        <taxon>Methanomicrobiales</taxon>
        <taxon>Methanomicrobiaceae</taxon>
        <taxon>Methanoculleus</taxon>
    </lineage>
</organism>
<dbReference type="RefSeq" id="WP_250986262.1">
    <property type="nucleotide sequence ID" value="NZ_QFDM01000001.1"/>
</dbReference>
<dbReference type="Gene3D" id="3.40.630.30">
    <property type="match status" value="1"/>
</dbReference>
<evidence type="ECO:0000313" key="4">
    <source>
        <dbReference type="EMBL" id="MCM2465008.1"/>
    </source>
</evidence>
<dbReference type="InterPro" id="IPR000182">
    <property type="entry name" value="GNAT_dom"/>
</dbReference>
<name>A0ABD4TB78_9EURY</name>
<comment type="caution">
    <text evidence="4">The sequence shown here is derived from an EMBL/GenBank/DDBJ whole genome shotgun (WGS) entry which is preliminary data.</text>
</comment>
<sequence length="164" mass="18171">MPEHTLTPVGLADRRTVVDIFNYYVENTFAAYPEEKVPYAFFDVILGIARDYPVVAVRDGDGGVAGFGMLRPHNPMPAFARTAEVTCFLRPELTGRGIGSEVLGYLEAEGRKRGIACILASISSLNEGSIRFHRRHGFIECGRFGNVGSKRGVLFDTVWMQKEI</sequence>
<evidence type="ECO:0000259" key="3">
    <source>
        <dbReference type="PROSITE" id="PS51186"/>
    </source>
</evidence>
<dbReference type="PROSITE" id="PS51186">
    <property type="entry name" value="GNAT"/>
    <property type="match status" value="1"/>
</dbReference>
<evidence type="ECO:0000256" key="1">
    <source>
        <dbReference type="ARBA" id="ARBA00022679"/>
    </source>
</evidence>
<gene>
    <name evidence="4" type="ORF">DIC75_01530</name>
</gene>
<dbReference type="Pfam" id="PF00583">
    <property type="entry name" value="Acetyltransf_1"/>
    <property type="match status" value="1"/>
</dbReference>
<reference evidence="4 5" key="1">
    <citation type="submission" date="2018-05" db="EMBL/GenBank/DDBJ databases">
        <title>Isolation and characterization of genus Methanoculleus species and their viruses from deep sea marine sediment offshore southwestern Taiwan.</title>
        <authorList>
            <person name="Wei W.-H."/>
            <person name="Chen W.-C."/>
            <person name="Lai M.-C."/>
            <person name="Chen S.-C."/>
        </authorList>
    </citation>
    <scope>NUCLEOTIDE SEQUENCE [LARGE SCALE GENOMIC DNA]</scope>
    <source>
        <strain evidence="4 5">CWC-02</strain>
    </source>
</reference>
<dbReference type="PANTHER" id="PTHR43072">
    <property type="entry name" value="N-ACETYLTRANSFERASE"/>
    <property type="match status" value="1"/>
</dbReference>
<keyword evidence="2" id="KW-0012">Acyltransferase</keyword>
<keyword evidence="5" id="KW-1185">Reference proteome</keyword>
<dbReference type="AlphaFoldDB" id="A0ABD4TB78"/>
<feature type="domain" description="N-acetyltransferase" evidence="3">
    <location>
        <begin position="1"/>
        <end position="164"/>
    </location>
</feature>
<proteinExistence type="predicted"/>
<dbReference type="Proteomes" id="UP001523230">
    <property type="component" value="Unassembled WGS sequence"/>
</dbReference>
<evidence type="ECO:0000313" key="5">
    <source>
        <dbReference type="Proteomes" id="UP001523230"/>
    </source>
</evidence>
<dbReference type="CDD" id="cd04301">
    <property type="entry name" value="NAT_SF"/>
    <property type="match status" value="1"/>
</dbReference>
<protein>
    <submittedName>
        <fullName evidence="4">GNAT family N-acetyltransferase</fullName>
    </submittedName>
</protein>
<dbReference type="GO" id="GO:0016746">
    <property type="term" value="F:acyltransferase activity"/>
    <property type="evidence" value="ECO:0007669"/>
    <property type="project" value="UniProtKB-KW"/>
</dbReference>
<dbReference type="PANTHER" id="PTHR43072:SF23">
    <property type="entry name" value="UPF0039 PROTEIN C11D3.02C"/>
    <property type="match status" value="1"/>
</dbReference>
<accession>A0ABD4TB78</accession>
<dbReference type="EMBL" id="QFDM01000001">
    <property type="protein sequence ID" value="MCM2465008.1"/>
    <property type="molecule type" value="Genomic_DNA"/>
</dbReference>
<dbReference type="InterPro" id="IPR016181">
    <property type="entry name" value="Acyl_CoA_acyltransferase"/>
</dbReference>
<evidence type="ECO:0000256" key="2">
    <source>
        <dbReference type="ARBA" id="ARBA00023315"/>
    </source>
</evidence>
<keyword evidence="1" id="KW-0808">Transferase</keyword>